<reference evidence="1 2" key="1">
    <citation type="submission" date="2016-02" db="EMBL/GenBank/DDBJ databases">
        <title>Genome analysis of coral dinoflagellate symbionts highlights evolutionary adaptations to a symbiotic lifestyle.</title>
        <authorList>
            <person name="Aranda M."/>
            <person name="Li Y."/>
            <person name="Liew Y.J."/>
            <person name="Baumgarten S."/>
            <person name="Simakov O."/>
            <person name="Wilson M."/>
            <person name="Piel J."/>
            <person name="Ashoor H."/>
            <person name="Bougouffa S."/>
            <person name="Bajic V.B."/>
            <person name="Ryu T."/>
            <person name="Ravasi T."/>
            <person name="Bayer T."/>
            <person name="Micklem G."/>
            <person name="Kim H."/>
            <person name="Bhak J."/>
            <person name="Lajeunesse T.C."/>
            <person name="Voolstra C.R."/>
        </authorList>
    </citation>
    <scope>NUCLEOTIDE SEQUENCE [LARGE SCALE GENOMIC DNA]</scope>
    <source>
        <strain evidence="1 2">CCMP2467</strain>
    </source>
</reference>
<dbReference type="AlphaFoldDB" id="A0A1Q9F132"/>
<comment type="caution">
    <text evidence="1">The sequence shown here is derived from an EMBL/GenBank/DDBJ whole genome shotgun (WGS) entry which is preliminary data.</text>
</comment>
<name>A0A1Q9F132_SYMMI</name>
<dbReference type="EMBL" id="LSRX01000029">
    <property type="protein sequence ID" value="OLQ13385.1"/>
    <property type="molecule type" value="Genomic_DNA"/>
</dbReference>
<proteinExistence type="predicted"/>
<accession>A0A1Q9F132</accession>
<evidence type="ECO:0000313" key="2">
    <source>
        <dbReference type="Proteomes" id="UP000186817"/>
    </source>
</evidence>
<dbReference type="OrthoDB" id="440790at2759"/>
<evidence type="ECO:0000313" key="1">
    <source>
        <dbReference type="EMBL" id="OLQ13385.1"/>
    </source>
</evidence>
<organism evidence="1 2">
    <name type="scientific">Symbiodinium microadriaticum</name>
    <name type="common">Dinoflagellate</name>
    <name type="synonym">Zooxanthella microadriatica</name>
    <dbReference type="NCBI Taxonomy" id="2951"/>
    <lineage>
        <taxon>Eukaryota</taxon>
        <taxon>Sar</taxon>
        <taxon>Alveolata</taxon>
        <taxon>Dinophyceae</taxon>
        <taxon>Suessiales</taxon>
        <taxon>Symbiodiniaceae</taxon>
        <taxon>Symbiodinium</taxon>
    </lineage>
</organism>
<gene>
    <name evidence="1" type="ORF">AK812_SmicGene2613</name>
</gene>
<protein>
    <submittedName>
        <fullName evidence="1">Uncharacterized protein</fullName>
    </submittedName>
</protein>
<keyword evidence="2" id="KW-1185">Reference proteome</keyword>
<sequence length="189" mass="21408">MLLHGRYSSEMRVRGTKMLAVGHWAVVLLVVAADEDCSLPVVNSTMGHRMYTKDGYCAEKAGDPGTTLWDNVLEFKGQPIRKDCVSWAIGRDEIPEKLNFVFEGHAVFLFRRGAGFVRREVKLRFGQVHLKFLWGNGNPWWMGSSPEICHIPNDGWDGLVCGELGFFGSPDPGVRPKNRHKFYVYPRPI</sequence>
<dbReference type="Proteomes" id="UP000186817">
    <property type="component" value="Unassembled WGS sequence"/>
</dbReference>